<evidence type="ECO:0000256" key="12">
    <source>
        <dbReference type="HAMAP-Rule" id="MF_00418"/>
    </source>
</evidence>
<feature type="active site" description="Proton donor/acceptor" evidence="12 14">
    <location>
        <position position="135"/>
    </location>
</feature>
<reference evidence="16 17" key="1">
    <citation type="submission" date="2018-06" db="EMBL/GenBank/DDBJ databases">
        <authorList>
            <consortium name="Pathogen Informatics"/>
            <person name="Doyle S."/>
        </authorList>
    </citation>
    <scope>NUCLEOTIDE SEQUENCE [LARGE SCALE GENOMIC DNA]</scope>
    <source>
        <strain evidence="16 17">NCTC12020</strain>
    </source>
</reference>
<dbReference type="EMBL" id="UHIO01000001">
    <property type="protein sequence ID" value="SUP40824.1"/>
    <property type="molecule type" value="Genomic_DNA"/>
</dbReference>
<evidence type="ECO:0000256" key="8">
    <source>
        <dbReference type="ARBA" id="ARBA00023154"/>
    </source>
</evidence>
<feature type="binding site" evidence="12 15">
    <location>
        <position position="206"/>
    </location>
    <ligand>
        <name>pyruvate</name>
        <dbReference type="ChEBI" id="CHEBI:15361"/>
    </ligand>
</feature>
<evidence type="ECO:0000256" key="10">
    <source>
        <dbReference type="ARBA" id="ARBA00023270"/>
    </source>
</evidence>
<dbReference type="PANTHER" id="PTHR12128">
    <property type="entry name" value="DIHYDRODIPICOLINATE SYNTHASE"/>
    <property type="match status" value="1"/>
</dbReference>
<dbReference type="PROSITE" id="PS00666">
    <property type="entry name" value="DHDPS_2"/>
    <property type="match status" value="1"/>
</dbReference>
<dbReference type="GO" id="GO:0008840">
    <property type="term" value="F:4-hydroxy-tetrahydrodipicolinate synthase activity"/>
    <property type="evidence" value="ECO:0007669"/>
    <property type="project" value="UniProtKB-UniRule"/>
</dbReference>
<feature type="active site" description="Schiff-base intermediate with substrate" evidence="12 14">
    <location>
        <position position="164"/>
    </location>
</feature>
<dbReference type="EC" id="4.3.3.7" evidence="4 12"/>
<comment type="catalytic activity">
    <reaction evidence="11 12">
        <text>L-aspartate 4-semialdehyde + pyruvate = (2S,4S)-4-hydroxy-2,3,4,5-tetrahydrodipicolinate + H2O + H(+)</text>
        <dbReference type="Rhea" id="RHEA:34171"/>
        <dbReference type="ChEBI" id="CHEBI:15361"/>
        <dbReference type="ChEBI" id="CHEBI:15377"/>
        <dbReference type="ChEBI" id="CHEBI:15378"/>
        <dbReference type="ChEBI" id="CHEBI:67139"/>
        <dbReference type="ChEBI" id="CHEBI:537519"/>
        <dbReference type="EC" id="4.3.3.7"/>
    </reaction>
</comment>
<gene>
    <name evidence="16" type="primary">dapA_1</name>
    <name evidence="12" type="synonym">dapA</name>
    <name evidence="16" type="ORF">NCTC12020_00401</name>
</gene>
<dbReference type="SUPFAM" id="SSF51569">
    <property type="entry name" value="Aldolase"/>
    <property type="match status" value="1"/>
</dbReference>
<evidence type="ECO:0000256" key="2">
    <source>
        <dbReference type="ARBA" id="ARBA00005120"/>
    </source>
</evidence>
<evidence type="ECO:0000256" key="6">
    <source>
        <dbReference type="ARBA" id="ARBA00022605"/>
    </source>
</evidence>
<dbReference type="Gene3D" id="3.20.20.70">
    <property type="entry name" value="Aldolase class I"/>
    <property type="match status" value="1"/>
</dbReference>
<dbReference type="GO" id="GO:0009089">
    <property type="term" value="P:lysine biosynthetic process via diaminopimelate"/>
    <property type="evidence" value="ECO:0007669"/>
    <property type="project" value="UniProtKB-UniRule"/>
</dbReference>
<dbReference type="Pfam" id="PF00701">
    <property type="entry name" value="DHDPS"/>
    <property type="match status" value="1"/>
</dbReference>
<evidence type="ECO:0000256" key="9">
    <source>
        <dbReference type="ARBA" id="ARBA00023239"/>
    </source>
</evidence>
<comment type="subunit">
    <text evidence="12">Homotetramer; dimer of dimers.</text>
</comment>
<feature type="binding site" evidence="12 15">
    <location>
        <position position="47"/>
    </location>
    <ligand>
        <name>pyruvate</name>
        <dbReference type="ChEBI" id="CHEBI:15361"/>
    </ligand>
</feature>
<dbReference type="InterPro" id="IPR013785">
    <property type="entry name" value="Aldolase_TIM"/>
</dbReference>
<evidence type="ECO:0000256" key="13">
    <source>
        <dbReference type="PIRNR" id="PIRNR001365"/>
    </source>
</evidence>
<dbReference type="InterPro" id="IPR005263">
    <property type="entry name" value="DapA"/>
</dbReference>
<dbReference type="SMART" id="SM01130">
    <property type="entry name" value="DHDPS"/>
    <property type="match status" value="1"/>
</dbReference>
<keyword evidence="5 12" id="KW-0963">Cytoplasm</keyword>
<comment type="caution">
    <text evidence="12">Was originally thought to be a dihydrodipicolinate synthase (DHDPS), catalyzing the condensation of (S)-aspartate-beta-semialdehyde [(S)-ASA] and pyruvate to dihydrodipicolinate (DHDP). However, it was shown in E.coli that the product of the enzymatic reaction is not dihydrodipicolinate but in fact (4S)-4-hydroxy-2,3,4,5-tetrahydro-(2S)-dipicolinic acid (HTPA), and that the consecutive dehydration reaction leading to DHDP is not spontaneous but catalyzed by DapB.</text>
</comment>
<comment type="pathway">
    <text evidence="2 12">Amino-acid biosynthesis; L-lysine biosynthesis via DAP pathway; (S)-tetrahydrodipicolinate from L-aspartate: step 3/4.</text>
</comment>
<dbReference type="OrthoDB" id="9782828at2"/>
<evidence type="ECO:0000256" key="15">
    <source>
        <dbReference type="PIRSR" id="PIRSR001365-2"/>
    </source>
</evidence>
<dbReference type="RefSeq" id="WP_115309651.1">
    <property type="nucleotide sequence ID" value="NZ_UHIO01000001.1"/>
</dbReference>
<keyword evidence="8 12" id="KW-0457">Lysine biosynthesis</keyword>
<evidence type="ECO:0000313" key="16">
    <source>
        <dbReference type="EMBL" id="SUP40824.1"/>
    </source>
</evidence>
<dbReference type="PANTHER" id="PTHR12128:SF66">
    <property type="entry name" value="4-HYDROXY-2-OXOGLUTARATE ALDOLASE, MITOCHONDRIAL"/>
    <property type="match status" value="1"/>
</dbReference>
<dbReference type="CDD" id="cd00950">
    <property type="entry name" value="DHDPS"/>
    <property type="match status" value="1"/>
</dbReference>
<comment type="similarity">
    <text evidence="3 12 13">Belongs to the DapA family.</text>
</comment>
<dbReference type="NCBIfam" id="TIGR00674">
    <property type="entry name" value="dapA"/>
    <property type="match status" value="1"/>
</dbReference>
<dbReference type="InterPro" id="IPR020625">
    <property type="entry name" value="Schiff_base-form_aldolases_AS"/>
</dbReference>
<dbReference type="PIRSF" id="PIRSF001365">
    <property type="entry name" value="DHDPS"/>
    <property type="match status" value="1"/>
</dbReference>
<evidence type="ECO:0000313" key="17">
    <source>
        <dbReference type="Proteomes" id="UP000255367"/>
    </source>
</evidence>
<accession>A0A380NI00</accession>
<dbReference type="GO" id="GO:0019877">
    <property type="term" value="P:diaminopimelate biosynthetic process"/>
    <property type="evidence" value="ECO:0007669"/>
    <property type="project" value="UniProtKB-UniRule"/>
</dbReference>
<evidence type="ECO:0000256" key="11">
    <source>
        <dbReference type="ARBA" id="ARBA00047836"/>
    </source>
</evidence>
<evidence type="ECO:0000256" key="3">
    <source>
        <dbReference type="ARBA" id="ARBA00007592"/>
    </source>
</evidence>
<protein>
    <recommendedName>
        <fullName evidence="4 12">4-hydroxy-tetrahydrodipicolinate synthase</fullName>
        <shortName evidence="12">HTPA synthase</shortName>
        <ecNumber evidence="4 12">4.3.3.7</ecNumber>
    </recommendedName>
</protein>
<dbReference type="GO" id="GO:0005829">
    <property type="term" value="C:cytosol"/>
    <property type="evidence" value="ECO:0007669"/>
    <property type="project" value="TreeGrafter"/>
</dbReference>
<keyword evidence="17" id="KW-1185">Reference proteome</keyword>
<keyword evidence="7 12" id="KW-0220">Diaminopimelate biosynthesis</keyword>
<evidence type="ECO:0000256" key="7">
    <source>
        <dbReference type="ARBA" id="ARBA00022915"/>
    </source>
</evidence>
<evidence type="ECO:0000256" key="5">
    <source>
        <dbReference type="ARBA" id="ARBA00022490"/>
    </source>
</evidence>
<evidence type="ECO:0000256" key="1">
    <source>
        <dbReference type="ARBA" id="ARBA00003294"/>
    </source>
</evidence>
<dbReference type="Proteomes" id="UP000255367">
    <property type="component" value="Unassembled WGS sequence"/>
</dbReference>
<dbReference type="InterPro" id="IPR002220">
    <property type="entry name" value="DapA-like"/>
</dbReference>
<keyword evidence="6 12" id="KW-0028">Amino-acid biosynthesis</keyword>
<sequence>MKTLGRVLTAMITPFQADGSVDFEGAVVLAKHLLANGSDGLIVCGTTGESPTISNEDKLKLFTIIAKECGHIGSIVANTGSNDTSKTVALTKEASKTGVHAVMGVVPYYNKPNQQGVFLHFKAMAEATSLPVIVYNVPGRTGGKILPATLARLRETCANIAAVKEASGDINVASEIYHLLPEDFMIYSGDDGLTLPMLAVGGCGVISVAAHIVGKEMNAMIQAYEAGEVAKAKSLHKELYTVFKAMFVTTNPIPVKYAVRKLGLPAGPFHLPMCEPSEEEAAIVNAAIKPYIK</sequence>
<proteinExistence type="inferred from homology"/>
<dbReference type="AlphaFoldDB" id="A0A380NI00"/>
<name>A0A380NI00_9FIRM</name>
<feature type="site" description="Part of a proton relay during catalysis" evidence="12">
    <location>
        <position position="109"/>
    </location>
</feature>
<evidence type="ECO:0000256" key="14">
    <source>
        <dbReference type="PIRSR" id="PIRSR001365-1"/>
    </source>
</evidence>
<keyword evidence="9 12" id="KW-0456">Lyase</keyword>
<dbReference type="PRINTS" id="PR00146">
    <property type="entry name" value="DHPICSNTHASE"/>
</dbReference>
<comment type="function">
    <text evidence="1 12">Catalyzes the condensation of (S)-aspartate-beta-semialdehyde [(S)-ASA] and pyruvate to 4-hydroxy-tetrahydrodipicolinate (HTPA).</text>
</comment>
<feature type="site" description="Part of a proton relay during catalysis" evidence="12">
    <location>
        <position position="46"/>
    </location>
</feature>
<dbReference type="HAMAP" id="MF_00418">
    <property type="entry name" value="DapA"/>
    <property type="match status" value="1"/>
</dbReference>
<dbReference type="UniPathway" id="UPA00034">
    <property type="reaction ID" value="UER00017"/>
</dbReference>
<keyword evidence="10 12" id="KW-0704">Schiff base</keyword>
<organism evidence="16 17">
    <name type="scientific">Veillonella criceti</name>
    <dbReference type="NCBI Taxonomy" id="103891"/>
    <lineage>
        <taxon>Bacteria</taxon>
        <taxon>Bacillati</taxon>
        <taxon>Bacillota</taxon>
        <taxon>Negativicutes</taxon>
        <taxon>Veillonellales</taxon>
        <taxon>Veillonellaceae</taxon>
        <taxon>Veillonella</taxon>
    </lineage>
</organism>
<comment type="subcellular location">
    <subcellularLocation>
        <location evidence="12">Cytoplasm</location>
    </subcellularLocation>
</comment>
<evidence type="ECO:0000256" key="4">
    <source>
        <dbReference type="ARBA" id="ARBA00012086"/>
    </source>
</evidence>